<dbReference type="InterPro" id="IPR002560">
    <property type="entry name" value="Transposase_DDE"/>
</dbReference>
<accession>A0A450YLX2</accession>
<sequence>MLIKSRWVFLKRPDNLTEKQGSKLAEFLKHNLKTLKSYLLKEEFQLFWAYASPYWAERRFSSGVVEGFNNKAKLTTRKAYGFRTYQAIEIALYHALGDLPVPKTTHRFF</sequence>
<dbReference type="AlphaFoldDB" id="A0A450YLX2"/>
<proteinExistence type="predicted"/>
<name>A0A450YLX2_9GAMM</name>
<feature type="domain" description="Transposase IS204/IS1001/IS1096/IS1165 DDE" evidence="1">
    <location>
        <begin position="2"/>
        <end position="60"/>
    </location>
</feature>
<gene>
    <name evidence="2" type="ORF">BECKSD772F_GA0070984_11238</name>
</gene>
<evidence type="ECO:0000259" key="1">
    <source>
        <dbReference type="Pfam" id="PF01610"/>
    </source>
</evidence>
<dbReference type="EMBL" id="CAADFR010000123">
    <property type="protein sequence ID" value="VFK42528.1"/>
    <property type="molecule type" value="Genomic_DNA"/>
</dbReference>
<evidence type="ECO:0000313" key="2">
    <source>
        <dbReference type="EMBL" id="VFK42528.1"/>
    </source>
</evidence>
<dbReference type="Pfam" id="PF01610">
    <property type="entry name" value="DDE_Tnp_ISL3"/>
    <property type="match status" value="1"/>
</dbReference>
<protein>
    <submittedName>
        <fullName evidence="2">Transposase</fullName>
    </submittedName>
</protein>
<organism evidence="2">
    <name type="scientific">Candidatus Kentrum sp. SD</name>
    <dbReference type="NCBI Taxonomy" id="2126332"/>
    <lineage>
        <taxon>Bacteria</taxon>
        <taxon>Pseudomonadati</taxon>
        <taxon>Pseudomonadota</taxon>
        <taxon>Gammaproteobacteria</taxon>
        <taxon>Candidatus Kentrum</taxon>
    </lineage>
</organism>
<reference evidence="2" key="1">
    <citation type="submission" date="2019-02" db="EMBL/GenBank/DDBJ databases">
        <authorList>
            <person name="Gruber-Vodicka R. H."/>
            <person name="Seah K. B. B."/>
        </authorList>
    </citation>
    <scope>NUCLEOTIDE SEQUENCE</scope>
    <source>
        <strain evidence="2">BECK_S1321</strain>
    </source>
</reference>